<protein>
    <submittedName>
        <fullName evidence="3">Uncharacterized protein</fullName>
    </submittedName>
</protein>
<evidence type="ECO:0000256" key="1">
    <source>
        <dbReference type="SAM" id="Coils"/>
    </source>
</evidence>
<keyword evidence="4" id="KW-1185">Reference proteome</keyword>
<feature type="compositionally biased region" description="Polar residues" evidence="2">
    <location>
        <begin position="212"/>
        <end position="222"/>
    </location>
</feature>
<evidence type="ECO:0000313" key="3">
    <source>
        <dbReference type="EMBL" id="CAH1643195.1"/>
    </source>
</evidence>
<organism evidence="3 4">
    <name type="scientific">Spodoptera littoralis</name>
    <name type="common">Egyptian cotton leafworm</name>
    <dbReference type="NCBI Taxonomy" id="7109"/>
    <lineage>
        <taxon>Eukaryota</taxon>
        <taxon>Metazoa</taxon>
        <taxon>Ecdysozoa</taxon>
        <taxon>Arthropoda</taxon>
        <taxon>Hexapoda</taxon>
        <taxon>Insecta</taxon>
        <taxon>Pterygota</taxon>
        <taxon>Neoptera</taxon>
        <taxon>Endopterygota</taxon>
        <taxon>Lepidoptera</taxon>
        <taxon>Glossata</taxon>
        <taxon>Ditrysia</taxon>
        <taxon>Noctuoidea</taxon>
        <taxon>Noctuidae</taxon>
        <taxon>Amphipyrinae</taxon>
        <taxon>Spodoptera</taxon>
    </lineage>
</organism>
<reference evidence="3" key="1">
    <citation type="submission" date="2022-02" db="EMBL/GenBank/DDBJ databases">
        <authorList>
            <person name="King R."/>
        </authorList>
    </citation>
    <scope>NUCLEOTIDE SEQUENCE</scope>
</reference>
<dbReference type="AlphaFoldDB" id="A0A9P0IAL2"/>
<feature type="compositionally biased region" description="Basic residues" evidence="2">
    <location>
        <begin position="275"/>
        <end position="285"/>
    </location>
</feature>
<feature type="coiled-coil region" evidence="1">
    <location>
        <begin position="101"/>
        <end position="128"/>
    </location>
</feature>
<dbReference type="Proteomes" id="UP001153321">
    <property type="component" value="Chromosome 3"/>
</dbReference>
<feature type="region of interest" description="Disordered" evidence="2">
    <location>
        <begin position="205"/>
        <end position="285"/>
    </location>
</feature>
<dbReference type="EMBL" id="LR824534">
    <property type="protein sequence ID" value="CAH1643195.1"/>
    <property type="molecule type" value="Genomic_DNA"/>
</dbReference>
<sequence>MAKKRMEQLQWENKTPHLEGIVDTALKPEISYLRNMKVTRLEDMVQQYSHLQEDMEQNDLINKLIQPEDKVNEEPFTLYQPMNYKMRTLSNYENPLRDVPLERLINAHRKLEQEIDRRKTVLEKYLNKLKLNSLNEMSKVPISRHPSTGKQLVIKKATEIIHNATEAQTEASTTHSSIIDDKRKIAEEFLSNYKLTAPLFPRKPKKAKSIFRSGNQTESSVKTRTKDDSTEDSQALRSGAEPTKSPPGNHKEEKQKSEKPRPTLMSAPRGIITYAKRRSINKYSQ</sequence>
<keyword evidence="1" id="KW-0175">Coiled coil</keyword>
<evidence type="ECO:0000256" key="2">
    <source>
        <dbReference type="SAM" id="MobiDB-lite"/>
    </source>
</evidence>
<feature type="compositionally biased region" description="Basic and acidic residues" evidence="2">
    <location>
        <begin position="249"/>
        <end position="261"/>
    </location>
</feature>
<gene>
    <name evidence="3" type="ORF">SPLIT_LOCUS8550</name>
</gene>
<evidence type="ECO:0000313" key="4">
    <source>
        <dbReference type="Proteomes" id="UP001153321"/>
    </source>
</evidence>
<proteinExistence type="predicted"/>
<accession>A0A9P0IAL2</accession>
<name>A0A9P0IAL2_SPOLI</name>